<sequence length="916" mass="103483">MDPPWQLTKGRGRGGRNQNSSYQGGRTNPSYFDRRNSAYSSASSNFPALQQGNRTLINSKIPRDESSSSKTPNIGSSVHLEDIPETHPLFKQLQSYLSDQQKIAESFASMVQENTEDKPSYEKLEARELILYIENQHIPAQDNSEEAWRILKNYLTANVYFTGESYKTRTYYEHILVQTFSATFDHSHLGETTPGVHGYSKMAFIPFTGSLRLGSARLKNPNLNLYESLNLNPLAVGAMKCNQSSYFPSSPNLLNSKQKKSVAIETQTQSPQQNKSVAIKRFRPNATAAEVKGEKVNPISQQKKCPGDYARKVFDEITERNPFLWTSMIHGYVENSQHTEAFYLFRDMRSLDVTPLNFSISSILKVFGRLKWSRDGEGMFGFIWKCGFGFDLIVMNSVIDCFMRCGEVDCARQVFDEMEEKDVVSWNSMISGYVNNGRLEIALELFDGMDEKNVVSWTSVICGYVRKGDMVEARNIFDAMPTKDMAAWNVMISGYIDVGDVHTASFLFRAMPHRDTGTWNLMISGYCKAGQLEKAKDYFEQMPRRNVVSWTMMIDGYVKSGKLHEAKCLFDEMPEKNLVTWSTMISGYAKNGKPSAALELFKNFRKQSLELDETFILSVISACSQLGIVDAVESVISDDVGSRYFSDSRVVNSLIDLYAKCGNIEKASQVFEAADKKDFCCYSTMIAAFANHGLVEKAVSLFEDMQRKNFEPDEVTFLGVLSACNHGGLVDEGRRYFKQMTEEFGVKPTDKHYACMVDILGRGGFLEEAHEMILSMHLAPTSAVWGAMLAASNVHRNVQMAEIAASELFKIEPENSGNYILLSNIYAAAGKWRDVARVRALIREHHVKKNRGSSWIELGSAVHEFVRGDVSHVDADRICFILSLLKEDMKLSGYIKDKDLHRPISMVYMLRYFPSI</sequence>
<evidence type="ECO:0000256" key="2">
    <source>
        <dbReference type="PROSITE-ProRule" id="PRU00708"/>
    </source>
</evidence>
<name>A0A2G2YI11_CAPAN</name>
<evidence type="ECO:0008006" key="6">
    <source>
        <dbReference type="Google" id="ProtNLM"/>
    </source>
</evidence>
<dbReference type="Pfam" id="PF20431">
    <property type="entry name" value="E_motif"/>
    <property type="match status" value="1"/>
</dbReference>
<proteinExistence type="predicted"/>
<keyword evidence="1" id="KW-0677">Repeat</keyword>
<feature type="repeat" description="PPR" evidence="2">
    <location>
        <begin position="678"/>
        <end position="712"/>
    </location>
</feature>
<feature type="region of interest" description="Disordered" evidence="3">
    <location>
        <begin position="1"/>
        <end position="79"/>
    </location>
</feature>
<dbReference type="NCBIfam" id="TIGR00756">
    <property type="entry name" value="PPR"/>
    <property type="match status" value="10"/>
</dbReference>
<evidence type="ECO:0000256" key="3">
    <source>
        <dbReference type="SAM" id="MobiDB-lite"/>
    </source>
</evidence>
<dbReference type="STRING" id="4072.A0A2G2YI11"/>
<feature type="repeat" description="PPR" evidence="2">
    <location>
        <begin position="391"/>
        <end position="421"/>
    </location>
</feature>
<dbReference type="FunFam" id="1.25.40.10:FF:000184">
    <property type="entry name" value="Pentatricopeptide repeat-containing protein, chloroplastic"/>
    <property type="match status" value="1"/>
</dbReference>
<dbReference type="AlphaFoldDB" id="A0A2G2YI11"/>
<dbReference type="Pfam" id="PF01535">
    <property type="entry name" value="PPR"/>
    <property type="match status" value="9"/>
</dbReference>
<dbReference type="InterPro" id="IPR011990">
    <property type="entry name" value="TPR-like_helical_dom_sf"/>
</dbReference>
<dbReference type="Proteomes" id="UP000222542">
    <property type="component" value="Unassembled WGS sequence"/>
</dbReference>
<evidence type="ECO:0000313" key="4">
    <source>
        <dbReference type="EMBL" id="PHT69393.1"/>
    </source>
</evidence>
<feature type="repeat" description="PPR" evidence="2">
    <location>
        <begin position="647"/>
        <end position="677"/>
    </location>
</feature>
<dbReference type="EMBL" id="AYRZ02000011">
    <property type="protein sequence ID" value="PHT69393.1"/>
    <property type="molecule type" value="Genomic_DNA"/>
</dbReference>
<protein>
    <recommendedName>
        <fullName evidence="6">Pentatricopeptide repeat-containing protein</fullName>
    </recommendedName>
</protein>
<dbReference type="InterPro" id="IPR046848">
    <property type="entry name" value="E_motif"/>
</dbReference>
<feature type="repeat" description="PPR" evidence="2">
    <location>
        <begin position="422"/>
        <end position="456"/>
    </location>
</feature>
<dbReference type="InterPro" id="IPR002885">
    <property type="entry name" value="PPR_rpt"/>
</dbReference>
<dbReference type="FunFam" id="1.25.40.10:FF:000125">
    <property type="entry name" value="Pentatricopeptide repeat-containing protein"/>
    <property type="match status" value="1"/>
</dbReference>
<dbReference type="Gramene" id="PHT69393">
    <property type="protein sequence ID" value="PHT69393"/>
    <property type="gene ID" value="T459_28880"/>
</dbReference>
<accession>A0A2G2YI11</accession>
<dbReference type="GO" id="GO:0048731">
    <property type="term" value="P:system development"/>
    <property type="evidence" value="ECO:0007669"/>
    <property type="project" value="UniProtKB-ARBA"/>
</dbReference>
<dbReference type="GO" id="GO:0003723">
    <property type="term" value="F:RNA binding"/>
    <property type="evidence" value="ECO:0007669"/>
    <property type="project" value="InterPro"/>
</dbReference>
<reference evidence="4 5" key="2">
    <citation type="journal article" date="2017" name="Genome Biol.">
        <title>New reference genome sequences of hot pepper reveal the massive evolution of plant disease-resistance genes by retroduplication.</title>
        <authorList>
            <person name="Kim S."/>
            <person name="Park J."/>
            <person name="Yeom S.I."/>
            <person name="Kim Y.M."/>
            <person name="Seo E."/>
            <person name="Kim K.T."/>
            <person name="Kim M.S."/>
            <person name="Lee J.M."/>
            <person name="Cheong K."/>
            <person name="Shin H.S."/>
            <person name="Kim S.B."/>
            <person name="Han K."/>
            <person name="Lee J."/>
            <person name="Park M."/>
            <person name="Lee H.A."/>
            <person name="Lee H.Y."/>
            <person name="Lee Y."/>
            <person name="Oh S."/>
            <person name="Lee J.H."/>
            <person name="Choi E."/>
            <person name="Choi E."/>
            <person name="Lee S.E."/>
            <person name="Jeon J."/>
            <person name="Kim H."/>
            <person name="Choi G."/>
            <person name="Song H."/>
            <person name="Lee J."/>
            <person name="Lee S.C."/>
            <person name="Kwon J.K."/>
            <person name="Lee H.Y."/>
            <person name="Koo N."/>
            <person name="Hong Y."/>
            <person name="Kim R.W."/>
            <person name="Kang W.H."/>
            <person name="Huh J.H."/>
            <person name="Kang B.C."/>
            <person name="Yang T.J."/>
            <person name="Lee Y.H."/>
            <person name="Bennetzen J.L."/>
            <person name="Choi D."/>
        </authorList>
    </citation>
    <scope>NUCLEOTIDE SEQUENCE [LARGE SCALE GENOMIC DNA]</scope>
    <source>
        <strain evidence="5">cv. CM334</strain>
    </source>
</reference>
<feature type="repeat" description="PPR" evidence="2">
    <location>
        <begin position="577"/>
        <end position="611"/>
    </location>
</feature>
<feature type="compositionally biased region" description="Polar residues" evidence="3">
    <location>
        <begin position="17"/>
        <end position="30"/>
    </location>
</feature>
<dbReference type="InterPro" id="IPR046960">
    <property type="entry name" value="PPR_At4g14850-like_plant"/>
</dbReference>
<dbReference type="PROSITE" id="PS51375">
    <property type="entry name" value="PPR"/>
    <property type="match status" value="7"/>
</dbReference>
<reference evidence="4 5" key="1">
    <citation type="journal article" date="2014" name="Nat. Genet.">
        <title>Genome sequence of the hot pepper provides insights into the evolution of pungency in Capsicum species.</title>
        <authorList>
            <person name="Kim S."/>
            <person name="Park M."/>
            <person name="Yeom S.I."/>
            <person name="Kim Y.M."/>
            <person name="Lee J.M."/>
            <person name="Lee H.A."/>
            <person name="Seo E."/>
            <person name="Choi J."/>
            <person name="Cheong K."/>
            <person name="Kim K.T."/>
            <person name="Jung K."/>
            <person name="Lee G.W."/>
            <person name="Oh S.K."/>
            <person name="Bae C."/>
            <person name="Kim S.B."/>
            <person name="Lee H.Y."/>
            <person name="Kim S.Y."/>
            <person name="Kim M.S."/>
            <person name="Kang B.C."/>
            <person name="Jo Y.D."/>
            <person name="Yang H.B."/>
            <person name="Jeong H.J."/>
            <person name="Kang W.H."/>
            <person name="Kwon J.K."/>
            <person name="Shin C."/>
            <person name="Lim J.Y."/>
            <person name="Park J.H."/>
            <person name="Huh J.H."/>
            <person name="Kim J.S."/>
            <person name="Kim B.D."/>
            <person name="Cohen O."/>
            <person name="Paran I."/>
            <person name="Suh M.C."/>
            <person name="Lee S.B."/>
            <person name="Kim Y.K."/>
            <person name="Shin Y."/>
            <person name="Noh S.J."/>
            <person name="Park J."/>
            <person name="Seo Y.S."/>
            <person name="Kwon S.Y."/>
            <person name="Kim H.A."/>
            <person name="Park J.M."/>
            <person name="Kim H.J."/>
            <person name="Choi S.B."/>
            <person name="Bosland P.W."/>
            <person name="Reeves G."/>
            <person name="Jo S.H."/>
            <person name="Lee B.W."/>
            <person name="Cho H.T."/>
            <person name="Choi H.S."/>
            <person name="Lee M.S."/>
            <person name="Yu Y."/>
            <person name="Do Choi Y."/>
            <person name="Park B.S."/>
            <person name="van Deynze A."/>
            <person name="Ashrafi H."/>
            <person name="Hill T."/>
            <person name="Kim W.T."/>
            <person name="Pai H.S."/>
            <person name="Ahn H.K."/>
            <person name="Yeam I."/>
            <person name="Giovannoni J.J."/>
            <person name="Rose J.K."/>
            <person name="Sorensen I."/>
            <person name="Lee S.J."/>
            <person name="Kim R.W."/>
            <person name="Choi I.Y."/>
            <person name="Choi B.S."/>
            <person name="Lim J.S."/>
            <person name="Lee Y.H."/>
            <person name="Choi D."/>
        </authorList>
    </citation>
    <scope>NUCLEOTIDE SEQUENCE [LARGE SCALE GENOMIC DNA]</scope>
    <source>
        <strain evidence="5">cv. CM334</strain>
    </source>
</reference>
<dbReference type="PANTHER" id="PTHR47926">
    <property type="entry name" value="PENTATRICOPEPTIDE REPEAT-CONTAINING PROTEIN"/>
    <property type="match status" value="1"/>
</dbReference>
<keyword evidence="5" id="KW-1185">Reference proteome</keyword>
<dbReference type="OMA" id="NFASWTI"/>
<dbReference type="GO" id="GO:0009451">
    <property type="term" value="P:RNA modification"/>
    <property type="evidence" value="ECO:0007669"/>
    <property type="project" value="InterPro"/>
</dbReference>
<feature type="repeat" description="PPR" evidence="2">
    <location>
        <begin position="515"/>
        <end position="549"/>
    </location>
</feature>
<feature type="compositionally biased region" description="Polar residues" evidence="3">
    <location>
        <begin position="46"/>
        <end position="58"/>
    </location>
</feature>
<evidence type="ECO:0000313" key="5">
    <source>
        <dbReference type="Proteomes" id="UP000222542"/>
    </source>
</evidence>
<gene>
    <name evidence="4" type="ORF">T459_28880</name>
</gene>
<dbReference type="SUPFAM" id="SSF48452">
    <property type="entry name" value="TPR-like"/>
    <property type="match status" value="2"/>
</dbReference>
<organism evidence="4 5">
    <name type="scientific">Capsicum annuum</name>
    <name type="common">Capsicum pepper</name>
    <dbReference type="NCBI Taxonomy" id="4072"/>
    <lineage>
        <taxon>Eukaryota</taxon>
        <taxon>Viridiplantae</taxon>
        <taxon>Streptophyta</taxon>
        <taxon>Embryophyta</taxon>
        <taxon>Tracheophyta</taxon>
        <taxon>Spermatophyta</taxon>
        <taxon>Magnoliopsida</taxon>
        <taxon>eudicotyledons</taxon>
        <taxon>Gunneridae</taxon>
        <taxon>Pentapetalae</taxon>
        <taxon>asterids</taxon>
        <taxon>lamiids</taxon>
        <taxon>Solanales</taxon>
        <taxon>Solanaceae</taxon>
        <taxon>Solanoideae</taxon>
        <taxon>Capsiceae</taxon>
        <taxon>Capsicum</taxon>
    </lineage>
</organism>
<dbReference type="Gene3D" id="1.25.40.10">
    <property type="entry name" value="Tetratricopeptide repeat domain"/>
    <property type="match status" value="5"/>
</dbReference>
<dbReference type="Pfam" id="PF13041">
    <property type="entry name" value="PPR_2"/>
    <property type="match status" value="1"/>
</dbReference>
<feature type="repeat" description="PPR" evidence="2">
    <location>
        <begin position="321"/>
        <end position="355"/>
    </location>
</feature>
<comment type="caution">
    <text evidence="4">The sequence shown here is derived from an EMBL/GenBank/DDBJ whole genome shotgun (WGS) entry which is preliminary data.</text>
</comment>
<evidence type="ECO:0000256" key="1">
    <source>
        <dbReference type="ARBA" id="ARBA00022737"/>
    </source>
</evidence>